<evidence type="ECO:0000313" key="2">
    <source>
        <dbReference type="EMBL" id="WOO40834.1"/>
    </source>
</evidence>
<gene>
    <name evidence="2" type="ORF">RZN69_19595</name>
</gene>
<proteinExistence type="predicted"/>
<dbReference type="EMBL" id="CP136920">
    <property type="protein sequence ID" value="WOO40834.1"/>
    <property type="molecule type" value="Genomic_DNA"/>
</dbReference>
<sequence length="358" mass="38532">MLSGTITITALLLTLFSGLAFGYTNEEFNEANSNPASFTVNGDRARMNGFIDGSTPSAVDALLANNPNVTAIDIYIIPGSDNDNANLQASRKIRAAGLHTHVLDNGGIFSGGVDFFLAGATRSLGSNVEVGVHPWRDGSNVSGADYPMNSPAHDLYLDYYAEMKIDADFYWFTLTATPNTGIPGDDIHLMSAEEIDQYAIIKLVADPIDNGDDDTGDDSGGGDTGGGDSGNGDAGGNDRGSSKDTSKIVNGASPIASDWFFSSWFASFYAGAHPWLFQENLGWFFVVGDIVDPNVQAQDETFWMFDLIGNTWIWSGRDVYPFFFDAAPDGGWRVFFVTDDGLFIFNSETNAFVERAAP</sequence>
<reference evidence="2 3" key="1">
    <citation type="submission" date="2023-10" db="EMBL/GenBank/DDBJ databases">
        <title>Rubellicoccus peritrichatus gen. nov., sp. nov., isolated from an algae of coral reef tank.</title>
        <authorList>
            <person name="Luo J."/>
        </authorList>
    </citation>
    <scope>NUCLEOTIDE SEQUENCE [LARGE SCALE GENOMIC DNA]</scope>
    <source>
        <strain evidence="2 3">CR14</strain>
    </source>
</reference>
<evidence type="ECO:0000313" key="3">
    <source>
        <dbReference type="Proteomes" id="UP001304300"/>
    </source>
</evidence>
<dbReference type="Proteomes" id="UP001304300">
    <property type="component" value="Chromosome"/>
</dbReference>
<dbReference type="RefSeq" id="WP_317833051.1">
    <property type="nucleotide sequence ID" value="NZ_CP136920.1"/>
</dbReference>
<evidence type="ECO:0000256" key="1">
    <source>
        <dbReference type="SAM" id="MobiDB-lite"/>
    </source>
</evidence>
<keyword evidence="3" id="KW-1185">Reference proteome</keyword>
<organism evidence="2 3">
    <name type="scientific">Rubellicoccus peritrichatus</name>
    <dbReference type="NCBI Taxonomy" id="3080537"/>
    <lineage>
        <taxon>Bacteria</taxon>
        <taxon>Pseudomonadati</taxon>
        <taxon>Verrucomicrobiota</taxon>
        <taxon>Opitutia</taxon>
        <taxon>Puniceicoccales</taxon>
        <taxon>Cerasicoccaceae</taxon>
        <taxon>Rubellicoccus</taxon>
    </lineage>
</organism>
<protein>
    <submittedName>
        <fullName evidence="2">Uncharacterized protein</fullName>
    </submittedName>
</protein>
<dbReference type="AlphaFoldDB" id="A0AAQ3LF69"/>
<name>A0AAQ3LF69_9BACT</name>
<dbReference type="KEGG" id="puo:RZN69_19595"/>
<accession>A0AAQ3LF69</accession>
<feature type="compositionally biased region" description="Gly residues" evidence="1">
    <location>
        <begin position="218"/>
        <end position="238"/>
    </location>
</feature>
<feature type="region of interest" description="Disordered" evidence="1">
    <location>
        <begin position="210"/>
        <end position="247"/>
    </location>
</feature>